<protein>
    <submittedName>
        <fullName evidence="2">PX domain-containing protein</fullName>
    </submittedName>
</protein>
<name>A0A7E4V400_PANRE</name>
<organism evidence="1 2">
    <name type="scientific">Panagrellus redivivus</name>
    <name type="common">Microworm</name>
    <dbReference type="NCBI Taxonomy" id="6233"/>
    <lineage>
        <taxon>Eukaryota</taxon>
        <taxon>Metazoa</taxon>
        <taxon>Ecdysozoa</taxon>
        <taxon>Nematoda</taxon>
        <taxon>Chromadorea</taxon>
        <taxon>Rhabditida</taxon>
        <taxon>Tylenchina</taxon>
        <taxon>Panagrolaimomorpha</taxon>
        <taxon>Panagrolaimoidea</taxon>
        <taxon>Panagrolaimidae</taxon>
        <taxon>Panagrellus</taxon>
    </lineage>
</organism>
<sequence length="456" mass="49890">MDTPLTIRLEDLINGIPIVGHVKGVVHFARHDPDGGKRALSAATRSLIVVGSGFSAKQVGGVIGAAGAGLFAGVGYDFFVSMFNEKPFGFFAVLKNANNNPSNQNVFAAAVIPLGDAIGGSISSSFGVPYPDINDLLRITAVSFLNSLSPPVFLDKEEPIPPAVVPQVSLTAYEENEEIAQPVIYDAPEASPSPTFSDPNDSLINGSSNDSVVNSGDMNAETVMGFITSRVKMSDPYSNKTIYPLVTIINLPESHFEFTGVVKVNNVQRGVLNLIFRQSAELERVLENFSIDRFPAAVKSLVRQLQTAPESRAKALLNELDRHATHDEHLKQLLTEMQLNVLEFLHEYIIEENYVGELVDNRGRTRSVWKIFNKNQGEEAMVTPFGSAVYAPTTEIKRKFREIVGFSFAPLPDVMSKMKKLVMACDWSSTSGSSCNGFNVSMDPHDLDFRWGRESL</sequence>
<dbReference type="WBParaSite" id="Pan_g15815.t1">
    <property type="protein sequence ID" value="Pan_g15815.t1"/>
    <property type="gene ID" value="Pan_g15815"/>
</dbReference>
<reference evidence="2" key="2">
    <citation type="submission" date="2020-10" db="UniProtKB">
        <authorList>
            <consortium name="WormBaseParasite"/>
        </authorList>
    </citation>
    <scope>IDENTIFICATION</scope>
</reference>
<evidence type="ECO:0000313" key="1">
    <source>
        <dbReference type="Proteomes" id="UP000492821"/>
    </source>
</evidence>
<accession>A0A7E4V400</accession>
<dbReference type="PANTHER" id="PTHR34494:SF1">
    <property type="entry name" value="PROTEIN CBG25024"/>
    <property type="match status" value="1"/>
</dbReference>
<proteinExistence type="predicted"/>
<dbReference type="PANTHER" id="PTHR34494">
    <property type="entry name" value="PROTEIN CBG25024"/>
    <property type="match status" value="1"/>
</dbReference>
<keyword evidence="1" id="KW-1185">Reference proteome</keyword>
<dbReference type="AlphaFoldDB" id="A0A7E4V400"/>
<reference evidence="1" key="1">
    <citation type="journal article" date="2013" name="Genetics">
        <title>The draft genome and transcriptome of Panagrellus redivivus are shaped by the harsh demands of a free-living lifestyle.</title>
        <authorList>
            <person name="Srinivasan J."/>
            <person name="Dillman A.R."/>
            <person name="Macchietto M.G."/>
            <person name="Heikkinen L."/>
            <person name="Lakso M."/>
            <person name="Fracchia K.M."/>
            <person name="Antoshechkin I."/>
            <person name="Mortazavi A."/>
            <person name="Wong G."/>
            <person name="Sternberg P.W."/>
        </authorList>
    </citation>
    <scope>NUCLEOTIDE SEQUENCE [LARGE SCALE GENOMIC DNA]</scope>
    <source>
        <strain evidence="1">MT8872</strain>
    </source>
</reference>
<evidence type="ECO:0000313" key="2">
    <source>
        <dbReference type="WBParaSite" id="Pan_g15815.t1"/>
    </source>
</evidence>
<dbReference type="Proteomes" id="UP000492821">
    <property type="component" value="Unassembled WGS sequence"/>
</dbReference>